<accession>A0A060Y0Q7</accession>
<keyword evidence="2" id="KW-0812">Transmembrane</keyword>
<keyword evidence="1" id="KW-0479">Metal-binding</keyword>
<dbReference type="InterPro" id="IPR059000">
    <property type="entry name" value="ATPase_P-type_domA"/>
</dbReference>
<name>A0A060Y0Q7_ONCMY</name>
<gene>
    <name evidence="4" type="ORF">GSONMT00033456001</name>
</gene>
<dbReference type="SUPFAM" id="SSF81653">
    <property type="entry name" value="Calcium ATPase, transduction domain A"/>
    <property type="match status" value="1"/>
</dbReference>
<reference evidence="4" key="2">
    <citation type="submission" date="2014-03" db="EMBL/GenBank/DDBJ databases">
        <authorList>
            <person name="Genoscope - CEA"/>
        </authorList>
    </citation>
    <scope>NUCLEOTIDE SEQUENCE</scope>
</reference>
<dbReference type="AlphaFoldDB" id="A0A060Y0Q7"/>
<dbReference type="Proteomes" id="UP000193380">
    <property type="component" value="Unassembled WGS sequence"/>
</dbReference>
<protein>
    <recommendedName>
        <fullName evidence="3">P-type ATPase A domain-containing protein</fullName>
    </recommendedName>
</protein>
<dbReference type="Pfam" id="PF00122">
    <property type="entry name" value="E1-E2_ATPase"/>
    <property type="match status" value="1"/>
</dbReference>
<dbReference type="PANTHER" id="PTHR46594:SF4">
    <property type="entry name" value="P-TYPE CATION-TRANSPORTING ATPASE"/>
    <property type="match status" value="1"/>
</dbReference>
<dbReference type="Gene3D" id="2.70.150.10">
    <property type="entry name" value="Calcium-transporting ATPase, cytoplasmic transduction domain A"/>
    <property type="match status" value="1"/>
</dbReference>
<feature type="transmembrane region" description="Helical" evidence="2">
    <location>
        <begin position="95"/>
        <end position="116"/>
    </location>
</feature>
<dbReference type="GO" id="GO:0046872">
    <property type="term" value="F:metal ion binding"/>
    <property type="evidence" value="ECO:0007669"/>
    <property type="project" value="UniProtKB-KW"/>
</dbReference>
<evidence type="ECO:0000313" key="4">
    <source>
        <dbReference type="EMBL" id="CDQ82740.1"/>
    </source>
</evidence>
<evidence type="ECO:0000313" key="5">
    <source>
        <dbReference type="Proteomes" id="UP000193380"/>
    </source>
</evidence>
<keyword evidence="2" id="KW-0472">Membrane</keyword>
<feature type="domain" description="P-type ATPase A" evidence="3">
    <location>
        <begin position="176"/>
        <end position="223"/>
    </location>
</feature>
<dbReference type="EMBL" id="FR906035">
    <property type="protein sequence ID" value="CDQ82740.1"/>
    <property type="molecule type" value="Genomic_DNA"/>
</dbReference>
<dbReference type="STRING" id="8022.A0A060Y0Q7"/>
<dbReference type="InterPro" id="IPR008250">
    <property type="entry name" value="ATPase_P-typ_transduc_dom_A_sf"/>
</dbReference>
<evidence type="ECO:0000256" key="2">
    <source>
        <dbReference type="SAM" id="Phobius"/>
    </source>
</evidence>
<proteinExistence type="predicted"/>
<reference evidence="4" key="1">
    <citation type="journal article" date="2014" name="Nat. Commun.">
        <title>The rainbow trout genome provides novel insights into evolution after whole-genome duplication in vertebrates.</title>
        <authorList>
            <person name="Berthelot C."/>
            <person name="Brunet F."/>
            <person name="Chalopin D."/>
            <person name="Juanchich A."/>
            <person name="Bernard M."/>
            <person name="Noel B."/>
            <person name="Bento P."/>
            <person name="Da Silva C."/>
            <person name="Labadie K."/>
            <person name="Alberti A."/>
            <person name="Aury J.M."/>
            <person name="Louis A."/>
            <person name="Dehais P."/>
            <person name="Bardou P."/>
            <person name="Montfort J."/>
            <person name="Klopp C."/>
            <person name="Cabau C."/>
            <person name="Gaspin C."/>
            <person name="Thorgaard G.H."/>
            <person name="Boussaha M."/>
            <person name="Quillet E."/>
            <person name="Guyomard R."/>
            <person name="Galiana D."/>
            <person name="Bobe J."/>
            <person name="Volff J.N."/>
            <person name="Genet C."/>
            <person name="Wincker P."/>
            <person name="Jaillon O."/>
            <person name="Roest Crollius H."/>
            <person name="Guiguen Y."/>
        </authorList>
    </citation>
    <scope>NUCLEOTIDE SEQUENCE [LARGE SCALE GENOMIC DNA]</scope>
</reference>
<keyword evidence="2" id="KW-1133">Transmembrane helix</keyword>
<sequence>MLPPPCFTVGMVLARPLCSWDLQYCRNILVPFSRSVPRHNPVSELYGQFLRPHGLVFSLTCTVNCWTLYRQFIGGRNFYTHAYRALKHKTTNMDVLIMLATSVAFTYSMVILMVAMTERAKVNPITFFDTPPLLFVFISLGRWLEQIAKGKTSEALSKLMSLQASEVTVVTLNTDMSVLSEEQVDVELVQRGDVVRVVPEGKFPVDGRVIEGYSMADESLITGGLQWRINSDHTGEDASEASFPHFLNTTVK</sequence>
<dbReference type="PANTHER" id="PTHR46594">
    <property type="entry name" value="P-TYPE CATION-TRANSPORTING ATPASE"/>
    <property type="match status" value="1"/>
</dbReference>
<evidence type="ECO:0000256" key="1">
    <source>
        <dbReference type="ARBA" id="ARBA00022723"/>
    </source>
</evidence>
<dbReference type="PaxDb" id="8022-A0A060Y0Q7"/>
<organism evidence="4 5">
    <name type="scientific">Oncorhynchus mykiss</name>
    <name type="common">Rainbow trout</name>
    <name type="synonym">Salmo gairdneri</name>
    <dbReference type="NCBI Taxonomy" id="8022"/>
    <lineage>
        <taxon>Eukaryota</taxon>
        <taxon>Metazoa</taxon>
        <taxon>Chordata</taxon>
        <taxon>Craniata</taxon>
        <taxon>Vertebrata</taxon>
        <taxon>Euteleostomi</taxon>
        <taxon>Actinopterygii</taxon>
        <taxon>Neopterygii</taxon>
        <taxon>Teleostei</taxon>
        <taxon>Protacanthopterygii</taxon>
        <taxon>Salmoniformes</taxon>
        <taxon>Salmonidae</taxon>
        <taxon>Salmoninae</taxon>
        <taxon>Oncorhynchus</taxon>
    </lineage>
</organism>
<evidence type="ECO:0000259" key="3">
    <source>
        <dbReference type="Pfam" id="PF00122"/>
    </source>
</evidence>